<keyword evidence="1" id="KW-0285">Flavoprotein</keyword>
<dbReference type="Gene3D" id="1.20.140.10">
    <property type="entry name" value="Butyryl-CoA Dehydrogenase, subunit A, domain 3"/>
    <property type="match status" value="1"/>
</dbReference>
<keyword evidence="2" id="KW-0560">Oxidoreductase</keyword>
<feature type="domain" description="Acyl-CoA dehydrogenase/oxidase C-terminal" evidence="3">
    <location>
        <begin position="36"/>
        <end position="126"/>
    </location>
</feature>
<dbReference type="Proteomes" id="UP000054399">
    <property type="component" value="Unassembled WGS sequence"/>
</dbReference>
<reference evidence="5" key="1">
    <citation type="submission" date="2015-01" db="EMBL/GenBank/DDBJ databases">
        <title>The Genome Sequence of Cryptococcus gattii MMRL2647.</title>
        <authorList>
            <consortium name="The Broad Institute Genomics Platform"/>
            <person name="Cuomo C."/>
            <person name="Litvintseva A."/>
            <person name="Chen Y."/>
            <person name="Heitman J."/>
            <person name="Sun S."/>
            <person name="Springer D."/>
            <person name="Dromer F."/>
            <person name="Young S."/>
            <person name="Zeng Q."/>
            <person name="Gargeya S."/>
            <person name="Abouelleil A."/>
            <person name="Alvarado L."/>
            <person name="Chapman S.B."/>
            <person name="Gainer-Dewar J."/>
            <person name="Goldberg J."/>
            <person name="Griggs A."/>
            <person name="Gujja S."/>
            <person name="Hansen M."/>
            <person name="Howarth C."/>
            <person name="Imamovic A."/>
            <person name="Larimer J."/>
            <person name="Murphy C."/>
            <person name="Naylor J."/>
            <person name="Pearson M."/>
            <person name="Priest M."/>
            <person name="Roberts A."/>
            <person name="Saif S."/>
            <person name="Shea T."/>
            <person name="Sykes S."/>
            <person name="Wortman J."/>
            <person name="Nusbaum C."/>
            <person name="Birren B."/>
        </authorList>
    </citation>
    <scope>NUCLEOTIDE SEQUENCE [LARGE SCALE GENOMIC DNA]</scope>
    <source>
        <strain evidence="5">IND107</strain>
    </source>
</reference>
<dbReference type="PANTHER" id="PTHR48083:SF2">
    <property type="entry name" value="MEDIUM-CHAIN SPECIFIC ACYL-COA DEHYDROGENASE, MITOCHONDRIAL"/>
    <property type="match status" value="1"/>
</dbReference>
<comment type="caution">
    <text evidence="4">The sequence shown here is derived from an EMBL/GenBank/DDBJ whole genome shotgun (WGS) entry which is preliminary data.</text>
</comment>
<dbReference type="SUPFAM" id="SSF47203">
    <property type="entry name" value="Acyl-CoA dehydrogenase C-terminal domain-like"/>
    <property type="match status" value="1"/>
</dbReference>
<accession>A0ABR3BLX1</accession>
<evidence type="ECO:0000259" key="3">
    <source>
        <dbReference type="Pfam" id="PF00441"/>
    </source>
</evidence>
<reference evidence="4 5" key="2">
    <citation type="submission" date="2024-01" db="EMBL/GenBank/DDBJ databases">
        <title>Comparative genomics of Cryptococcus and Kwoniella reveals pathogenesis evolution and contrasting modes of karyotype evolution via chromosome fusion or intercentromeric recombination.</title>
        <authorList>
            <person name="Coelho M.A."/>
            <person name="David-Palma M."/>
            <person name="Shea T."/>
            <person name="Bowers K."/>
            <person name="Mcginley-Smith S."/>
            <person name="Mohammad A.W."/>
            <person name="Gnirke A."/>
            <person name="Yurkov A.M."/>
            <person name="Nowrousian M."/>
            <person name="Sun S."/>
            <person name="Cuomo C.A."/>
            <person name="Heitman J."/>
        </authorList>
    </citation>
    <scope>NUCLEOTIDE SEQUENCE [LARGE SCALE GENOMIC DNA]</scope>
    <source>
        <strain evidence="4 5">IND107</strain>
    </source>
</reference>
<dbReference type="GeneID" id="91991912"/>
<dbReference type="EMBL" id="ATAM02000009">
    <property type="protein sequence ID" value="KAL0243795.1"/>
    <property type="molecule type" value="Genomic_DNA"/>
</dbReference>
<evidence type="ECO:0000256" key="1">
    <source>
        <dbReference type="ARBA" id="ARBA00022630"/>
    </source>
</evidence>
<proteinExistence type="predicted"/>
<evidence type="ECO:0000313" key="4">
    <source>
        <dbReference type="EMBL" id="KAL0243795.1"/>
    </source>
</evidence>
<dbReference type="RefSeq" id="XP_066612162.1">
    <property type="nucleotide sequence ID" value="XM_066759515.1"/>
</dbReference>
<evidence type="ECO:0000256" key="2">
    <source>
        <dbReference type="ARBA" id="ARBA00023002"/>
    </source>
</evidence>
<organism evidence="4 5">
    <name type="scientific">Cryptococcus tetragattii IND107</name>
    <dbReference type="NCBI Taxonomy" id="1296105"/>
    <lineage>
        <taxon>Eukaryota</taxon>
        <taxon>Fungi</taxon>
        <taxon>Dikarya</taxon>
        <taxon>Basidiomycota</taxon>
        <taxon>Agaricomycotina</taxon>
        <taxon>Tremellomycetes</taxon>
        <taxon>Tremellales</taxon>
        <taxon>Cryptococcaceae</taxon>
        <taxon>Cryptococcus</taxon>
        <taxon>Cryptococcus gattii species complex</taxon>
    </lineage>
</organism>
<gene>
    <name evidence="4" type="ORF">I308_105056</name>
</gene>
<dbReference type="InterPro" id="IPR050741">
    <property type="entry name" value="Acyl-CoA_dehydrogenase"/>
</dbReference>
<sequence>MILQYHRRALKLAVTCSRRQIVARGMATANSVVSGLAMKAFDITRPLVSAAAVGLAQRALEEATKYAQERHTMGQPIINHQGVAFMLADMAIGVEAARGLVWKAAWAKDCMQRNRTSQIQKLIVSKHLPSLYPAA</sequence>
<evidence type="ECO:0000313" key="5">
    <source>
        <dbReference type="Proteomes" id="UP000054399"/>
    </source>
</evidence>
<dbReference type="PANTHER" id="PTHR48083">
    <property type="entry name" value="MEDIUM-CHAIN SPECIFIC ACYL-COA DEHYDROGENASE, MITOCHONDRIAL-RELATED"/>
    <property type="match status" value="1"/>
</dbReference>
<name>A0ABR3BLX1_9TREE</name>
<keyword evidence="5" id="KW-1185">Reference proteome</keyword>
<protein>
    <recommendedName>
        <fullName evidence="3">Acyl-CoA dehydrogenase/oxidase C-terminal domain-containing protein</fullName>
    </recommendedName>
</protein>
<dbReference type="InterPro" id="IPR009075">
    <property type="entry name" value="AcylCo_DH/oxidase_C"/>
</dbReference>
<dbReference type="Pfam" id="PF00441">
    <property type="entry name" value="Acyl-CoA_dh_1"/>
    <property type="match status" value="1"/>
</dbReference>
<dbReference type="InterPro" id="IPR036250">
    <property type="entry name" value="AcylCo_DH-like_C"/>
</dbReference>